<protein>
    <recommendedName>
        <fullName evidence="2">Protein kinase domain-containing protein</fullName>
    </recommendedName>
</protein>
<dbReference type="GO" id="GO:0003676">
    <property type="term" value="F:nucleic acid binding"/>
    <property type="evidence" value="ECO:0007669"/>
    <property type="project" value="InterPro"/>
</dbReference>
<keyword evidence="4" id="KW-1185">Reference proteome</keyword>
<sequence length="798" mass="90693">MRKFLWKYVSGGETTRWAKSSLETAQDHERGPHHARLLREWTRAFLADHKDLPINLYGTWKTSMLDDEGLQQGIYLHLQTLGPYVRAQDLVDFMKKPETMAKFNLKKPISLATAQRWMKRLGYRWTVTPTGQYVDGHERADVVNYRQKKFLPRWMSIEERTRRWKAGFKEAEDVEEMRPIHRRIVVWFHDESTFYANDRRRQRWVHKDENAVPRAKGEGASLMVADFVSADYGWLASPDKTERARILFKAGKNREGYFTNDDTLKHATTAMDILTKYYPNEEHILVFDNATTTHTKRSDSSLSARHMPKGTKAVGEFWGATVPVLDSDGKQVYLRDETGKLTRKPATQKIRMDDATFPDGTPQSLYFPDDHAPLISAVLWDEAWAQSVERDSTFIVFNCGNFERIGFRHRASQTLYLTDLIDVVNCESPAYGLIQTGLYMSIVQDAIERMKQHQAKEELALPKNLKRQRSTVSLPSKRHKTRAATAKEINEVQTERENLEVSSNSQSPNTQGLISVTQLVKKYAATRSLALIELRYGVYNSPAPASFVRSKTRRNTRYKSNEYLSLVLTSEIASGATGVAHVAELKVLVAGRTLSSAAVVKLAFEPEQIQRLRHEFSIFQHLKSQGVVEGIPFIFGLFEDVETDALALVMTHVGTCLLTLWPNLRDMKLKLPEAARTSFHRVMSSIHQAGVRHMDIRPENLTIAGDDQAAIIDFDQAELNHSEGAKRREMRHLTALLNGSYRPPGAFPSGQTTPEQNTPEPETTARRKASLQPVAESDETEDPDDAVDNHDASGKNNP</sequence>
<comment type="caution">
    <text evidence="3">The sequence shown here is derived from an EMBL/GenBank/DDBJ whole genome shotgun (WGS) entry which is preliminary data.</text>
</comment>
<evidence type="ECO:0000256" key="1">
    <source>
        <dbReference type="SAM" id="MobiDB-lite"/>
    </source>
</evidence>
<dbReference type="OrthoDB" id="10044727at2759"/>
<dbReference type="Proteomes" id="UP000565441">
    <property type="component" value="Unassembled WGS sequence"/>
</dbReference>
<dbReference type="AlphaFoldDB" id="A0A8H5LU42"/>
<dbReference type="Gene3D" id="3.30.420.10">
    <property type="entry name" value="Ribonuclease H-like superfamily/Ribonuclease H"/>
    <property type="match status" value="1"/>
</dbReference>
<accession>A0A8H5LU42</accession>
<proteinExistence type="predicted"/>
<feature type="compositionally biased region" description="Acidic residues" evidence="1">
    <location>
        <begin position="776"/>
        <end position="786"/>
    </location>
</feature>
<dbReference type="PANTHER" id="PTHR35871:SF1">
    <property type="entry name" value="CXC1-LIKE CYSTEINE CLUSTER ASSOCIATED WITH KDZ TRANSPOSASES DOMAIN-CONTAINING PROTEIN"/>
    <property type="match status" value="1"/>
</dbReference>
<feature type="compositionally biased region" description="Basic and acidic residues" evidence="1">
    <location>
        <begin position="787"/>
        <end position="798"/>
    </location>
</feature>
<organism evidence="3 4">
    <name type="scientific">Tricholomella constricta</name>
    <dbReference type="NCBI Taxonomy" id="117010"/>
    <lineage>
        <taxon>Eukaryota</taxon>
        <taxon>Fungi</taxon>
        <taxon>Dikarya</taxon>
        <taxon>Basidiomycota</taxon>
        <taxon>Agaricomycotina</taxon>
        <taxon>Agaricomycetes</taxon>
        <taxon>Agaricomycetidae</taxon>
        <taxon>Agaricales</taxon>
        <taxon>Tricholomatineae</taxon>
        <taxon>Lyophyllaceae</taxon>
        <taxon>Tricholomella</taxon>
    </lineage>
</organism>
<dbReference type="SUPFAM" id="SSF56112">
    <property type="entry name" value="Protein kinase-like (PK-like)"/>
    <property type="match status" value="1"/>
</dbReference>
<dbReference type="InterPro" id="IPR011009">
    <property type="entry name" value="Kinase-like_dom_sf"/>
</dbReference>
<dbReference type="GO" id="GO:0004672">
    <property type="term" value="F:protein kinase activity"/>
    <property type="evidence" value="ECO:0007669"/>
    <property type="project" value="InterPro"/>
</dbReference>
<evidence type="ECO:0000259" key="2">
    <source>
        <dbReference type="PROSITE" id="PS50011"/>
    </source>
</evidence>
<gene>
    <name evidence="3" type="ORF">D9615_010264</name>
</gene>
<evidence type="ECO:0000313" key="3">
    <source>
        <dbReference type="EMBL" id="KAF5369637.1"/>
    </source>
</evidence>
<name>A0A8H5LU42_9AGAR</name>
<dbReference type="EMBL" id="JAACJP010000055">
    <property type="protein sequence ID" value="KAF5369637.1"/>
    <property type="molecule type" value="Genomic_DNA"/>
</dbReference>
<dbReference type="InterPro" id="IPR000719">
    <property type="entry name" value="Prot_kinase_dom"/>
</dbReference>
<feature type="compositionally biased region" description="Low complexity" evidence="1">
    <location>
        <begin position="751"/>
        <end position="762"/>
    </location>
</feature>
<evidence type="ECO:0000313" key="4">
    <source>
        <dbReference type="Proteomes" id="UP000565441"/>
    </source>
</evidence>
<dbReference type="SMART" id="SM00220">
    <property type="entry name" value="S_TKc"/>
    <property type="match status" value="1"/>
</dbReference>
<dbReference type="Gene3D" id="1.10.510.10">
    <property type="entry name" value="Transferase(Phosphotransferase) domain 1"/>
    <property type="match status" value="1"/>
</dbReference>
<dbReference type="PROSITE" id="PS50011">
    <property type="entry name" value="PROTEIN_KINASE_DOM"/>
    <property type="match status" value="1"/>
</dbReference>
<dbReference type="PANTHER" id="PTHR35871">
    <property type="entry name" value="EXPRESSED PROTEIN"/>
    <property type="match status" value="1"/>
</dbReference>
<feature type="domain" description="Protein kinase" evidence="2">
    <location>
        <begin position="566"/>
        <end position="798"/>
    </location>
</feature>
<reference evidence="3 4" key="1">
    <citation type="journal article" date="2020" name="ISME J.">
        <title>Uncovering the hidden diversity of litter-decomposition mechanisms in mushroom-forming fungi.</title>
        <authorList>
            <person name="Floudas D."/>
            <person name="Bentzer J."/>
            <person name="Ahren D."/>
            <person name="Johansson T."/>
            <person name="Persson P."/>
            <person name="Tunlid A."/>
        </authorList>
    </citation>
    <scope>NUCLEOTIDE SEQUENCE [LARGE SCALE GENOMIC DNA]</scope>
    <source>
        <strain evidence="3 4">CBS 661.87</strain>
    </source>
</reference>
<dbReference type="GO" id="GO:0005524">
    <property type="term" value="F:ATP binding"/>
    <property type="evidence" value="ECO:0007669"/>
    <property type="project" value="InterPro"/>
</dbReference>
<feature type="region of interest" description="Disordered" evidence="1">
    <location>
        <begin position="738"/>
        <end position="798"/>
    </location>
</feature>
<dbReference type="InterPro" id="IPR036397">
    <property type="entry name" value="RNaseH_sf"/>
</dbReference>